<accession>A0A9W8E0G6</accession>
<comment type="caution">
    <text evidence="1">The sequence shown here is derived from an EMBL/GenBank/DDBJ whole genome shotgun (WGS) entry which is preliminary data.</text>
</comment>
<organism evidence="1 2">
    <name type="scientific">Tieghemiomyces parasiticus</name>
    <dbReference type="NCBI Taxonomy" id="78921"/>
    <lineage>
        <taxon>Eukaryota</taxon>
        <taxon>Fungi</taxon>
        <taxon>Fungi incertae sedis</taxon>
        <taxon>Zoopagomycota</taxon>
        <taxon>Kickxellomycotina</taxon>
        <taxon>Dimargaritomycetes</taxon>
        <taxon>Dimargaritales</taxon>
        <taxon>Dimargaritaceae</taxon>
        <taxon>Tieghemiomyces</taxon>
    </lineage>
</organism>
<protein>
    <submittedName>
        <fullName evidence="1">Uncharacterized protein</fullName>
    </submittedName>
</protein>
<keyword evidence="2" id="KW-1185">Reference proteome</keyword>
<dbReference type="AlphaFoldDB" id="A0A9W8E0G6"/>
<name>A0A9W8E0G6_9FUNG</name>
<reference evidence="1" key="1">
    <citation type="submission" date="2022-07" db="EMBL/GenBank/DDBJ databases">
        <title>Phylogenomic reconstructions and comparative analyses of Kickxellomycotina fungi.</title>
        <authorList>
            <person name="Reynolds N.K."/>
            <person name="Stajich J.E."/>
            <person name="Barry K."/>
            <person name="Grigoriev I.V."/>
            <person name="Crous P."/>
            <person name="Smith M.E."/>
        </authorList>
    </citation>
    <scope>NUCLEOTIDE SEQUENCE</scope>
    <source>
        <strain evidence="1">RSA 861</strain>
    </source>
</reference>
<sequence length="97" mass="10623">MVYLDAMQVRRHAKDIVDPATGNDSGSGMPTALLDLLHHIPANLNCSIYHGPMDTDNAEVWFDTSQTVNLACRGFISSDQRSQLRHGLGINGEVMRG</sequence>
<dbReference type="Proteomes" id="UP001150569">
    <property type="component" value="Unassembled WGS sequence"/>
</dbReference>
<gene>
    <name evidence="1" type="ORF">IWQ60_002987</name>
</gene>
<evidence type="ECO:0000313" key="2">
    <source>
        <dbReference type="Proteomes" id="UP001150569"/>
    </source>
</evidence>
<dbReference type="EMBL" id="JANBPT010000121">
    <property type="protein sequence ID" value="KAJ1927355.1"/>
    <property type="molecule type" value="Genomic_DNA"/>
</dbReference>
<proteinExistence type="predicted"/>
<evidence type="ECO:0000313" key="1">
    <source>
        <dbReference type="EMBL" id="KAJ1927355.1"/>
    </source>
</evidence>